<dbReference type="PANTHER" id="PTHR12507">
    <property type="entry name" value="REDUCED GROWTH PHENOTYPE 1 RGP1, YEAST -RELATED"/>
    <property type="match status" value="1"/>
</dbReference>
<protein>
    <recommendedName>
        <fullName evidence="4">Rgp1-domain-containing protein</fullName>
    </recommendedName>
</protein>
<dbReference type="Pfam" id="PF08737">
    <property type="entry name" value="Rgp1"/>
    <property type="match status" value="1"/>
</dbReference>
<evidence type="ECO:0000256" key="1">
    <source>
        <dbReference type="SAM" id="MobiDB-lite"/>
    </source>
</evidence>
<accession>A0A8H4KG04</accession>
<evidence type="ECO:0000313" key="3">
    <source>
        <dbReference type="Proteomes" id="UP000605986"/>
    </source>
</evidence>
<comment type="caution">
    <text evidence="2">The sequence shown here is derived from an EMBL/GenBank/DDBJ whole genome shotgun (WGS) entry which is preliminary data.</text>
</comment>
<gene>
    <name evidence="2" type="ORF">F53441_7507</name>
</gene>
<feature type="region of interest" description="Disordered" evidence="1">
    <location>
        <begin position="34"/>
        <end position="180"/>
    </location>
</feature>
<dbReference type="Proteomes" id="UP000605986">
    <property type="component" value="Unassembled WGS sequence"/>
</dbReference>
<feature type="compositionally biased region" description="Low complexity" evidence="1">
    <location>
        <begin position="39"/>
        <end position="49"/>
    </location>
</feature>
<dbReference type="EMBL" id="JAADJG010000304">
    <property type="protein sequence ID" value="KAF4449111.1"/>
    <property type="molecule type" value="Genomic_DNA"/>
</dbReference>
<dbReference type="InterPro" id="IPR014848">
    <property type="entry name" value="Rgp1"/>
</dbReference>
<dbReference type="AlphaFoldDB" id="A0A8H4KG04"/>
<feature type="compositionally biased region" description="Low complexity" evidence="1">
    <location>
        <begin position="194"/>
        <end position="204"/>
    </location>
</feature>
<proteinExistence type="predicted"/>
<name>A0A8H4KG04_9HYPO</name>
<reference evidence="2" key="1">
    <citation type="submission" date="2020-01" db="EMBL/GenBank/DDBJ databases">
        <title>Identification and distribution of gene clusters putatively required for synthesis of sphingolipid metabolism inhibitors in phylogenetically diverse species of the filamentous fungus Fusarium.</title>
        <authorList>
            <person name="Kim H.-S."/>
            <person name="Busman M."/>
            <person name="Brown D.W."/>
            <person name="Divon H."/>
            <person name="Uhlig S."/>
            <person name="Proctor R.H."/>
        </authorList>
    </citation>
    <scope>NUCLEOTIDE SEQUENCE</scope>
    <source>
        <strain evidence="2">NRRL 53441</strain>
    </source>
</reference>
<sequence>MAPEAPSNVRVFIRWHDQTVFAGEEVKCTITFKNVAPTPGQSRPQPQQSERSRLASPLHSRPKSNQGLTPPPSASSGRGHRRSALSLSVPSSQSHSRTGSVQWPSSAGSSDSRSNHSHKRSVSIVSIGSNNTVEDHTQRNDLPSRPQRPHRGHGRASSLQIIPRAPGQLPTGPHSGSSLMPRLLDRQLTIPASFSPRLSSSPLFHASYPPPDRFGRISRPPITPHTPITGGQRRASPQQILPESPMPEFRFPAAPSPSREVPPTLSRRSTNENMLSARNAVGDSSGLATRLKDGVPTINEQPVPAARILASSGVLGGTPRSSGEFYSVSNNSSETLVSEYVTQQPANRGHGRPLRKSLGMPAPQSRAPESLMMGYAQLHGSFSLDGSLVSLSQFDQVKKKAIVGQGGGVVGLESKRDSSLLGGFGWGRISSSLGDFLGGGELSTIKEMRGVANSKSVPLLTTPQSILFVDLQLAPGESRVFEYSFRLPKGLPPSHRGKAVKITYSLVIGTQRAGGTKEQQVKSVEVPFRVLGSVNSHGEILGHDLMNPYILLRDQAQVKSPPNGDKKSKANGNREKGQQSALNNFLLYVDDLVHRPRDESGSIVLSPGAGNSRRPSAFEEASTAHDAIHMAIMRSNMTSGGQQSPNRFEIARNGQRVGVVMLTRPAYRLGEVVTMAIDFTDADIPCYAVHTTLETSEKVDPSLAIRSEASIHRVTRKVYSSSSEATMYSRRVTFKPTIPITATPEFVTSGVNLEWKIRIEFVVPSTGNDSPDESGRRAPHPLLEQISQDEKGGTVLVAVENLICESFEIAVPLRVYGAVGTGLERLERDEASEEGLAV</sequence>
<feature type="region of interest" description="Disordered" evidence="1">
    <location>
        <begin position="194"/>
        <end position="288"/>
    </location>
</feature>
<evidence type="ECO:0008006" key="4">
    <source>
        <dbReference type="Google" id="ProtNLM"/>
    </source>
</evidence>
<evidence type="ECO:0000313" key="2">
    <source>
        <dbReference type="EMBL" id="KAF4449111.1"/>
    </source>
</evidence>
<dbReference type="InterPro" id="IPR014752">
    <property type="entry name" value="Arrestin-like_C"/>
</dbReference>
<keyword evidence="3" id="KW-1185">Reference proteome</keyword>
<organism evidence="2 3">
    <name type="scientific">Fusarium austroafricanum</name>
    <dbReference type="NCBI Taxonomy" id="2364996"/>
    <lineage>
        <taxon>Eukaryota</taxon>
        <taxon>Fungi</taxon>
        <taxon>Dikarya</taxon>
        <taxon>Ascomycota</taxon>
        <taxon>Pezizomycotina</taxon>
        <taxon>Sordariomycetes</taxon>
        <taxon>Hypocreomycetidae</taxon>
        <taxon>Hypocreales</taxon>
        <taxon>Nectriaceae</taxon>
        <taxon>Fusarium</taxon>
        <taxon>Fusarium concolor species complex</taxon>
    </lineage>
</organism>
<feature type="compositionally biased region" description="Basic and acidic residues" evidence="1">
    <location>
        <begin position="564"/>
        <end position="577"/>
    </location>
</feature>
<feature type="compositionally biased region" description="Polar residues" evidence="1">
    <location>
        <begin position="123"/>
        <end position="132"/>
    </location>
</feature>
<feature type="compositionally biased region" description="Low complexity" evidence="1">
    <location>
        <begin position="84"/>
        <end position="96"/>
    </location>
</feature>
<feature type="region of interest" description="Disordered" evidence="1">
    <location>
        <begin position="343"/>
        <end position="364"/>
    </location>
</feature>
<dbReference type="OrthoDB" id="1918at2759"/>
<feature type="compositionally biased region" description="Polar residues" evidence="1">
    <location>
        <begin position="97"/>
        <end position="112"/>
    </location>
</feature>
<feature type="region of interest" description="Disordered" evidence="1">
    <location>
        <begin position="556"/>
        <end position="578"/>
    </location>
</feature>
<dbReference type="Gene3D" id="2.60.40.640">
    <property type="match status" value="1"/>
</dbReference>
<feature type="compositionally biased region" description="Polar residues" evidence="1">
    <location>
        <begin position="266"/>
        <end position="276"/>
    </location>
</feature>